<gene>
    <name evidence="1" type="primary">folK</name>
    <name evidence="1" type="ORF">K4L44_12070</name>
</gene>
<evidence type="ECO:0000313" key="2">
    <source>
        <dbReference type="Proteomes" id="UP000826212"/>
    </source>
</evidence>
<accession>A0AC61NLY1</accession>
<organism evidence="1 2">
    <name type="scientific">Halosquirtibacter laminarini</name>
    <dbReference type="NCBI Taxonomy" id="3374600"/>
    <lineage>
        <taxon>Bacteria</taxon>
        <taxon>Pseudomonadati</taxon>
        <taxon>Bacteroidota</taxon>
        <taxon>Bacteroidia</taxon>
        <taxon>Marinilabiliales</taxon>
        <taxon>Prolixibacteraceae</taxon>
        <taxon>Halosquirtibacter</taxon>
    </lineage>
</organism>
<dbReference type="Proteomes" id="UP000826212">
    <property type="component" value="Chromosome"/>
</dbReference>
<dbReference type="EMBL" id="CP081303">
    <property type="protein sequence ID" value="QZE13322.1"/>
    <property type="molecule type" value="Genomic_DNA"/>
</dbReference>
<name>A0AC61NLY1_9BACT</name>
<reference evidence="1" key="1">
    <citation type="submission" date="2021-08" db="EMBL/GenBank/DDBJ databases">
        <title>Novel anaerobic bacterium isolated from sea squirt in East Sea, Republic of Korea.</title>
        <authorList>
            <person name="Nguyen T.H."/>
            <person name="Li Z."/>
            <person name="Lee Y.-J."/>
            <person name="Ko J."/>
            <person name="Kim S.-G."/>
        </authorList>
    </citation>
    <scope>NUCLEOTIDE SEQUENCE</scope>
    <source>
        <strain evidence="1">KCTC 25031</strain>
    </source>
</reference>
<protein>
    <submittedName>
        <fullName evidence="1">2-amino-4-hydroxy-6-hydroxymethyldihydropteridine diphosphokinase</fullName>
        <ecNumber evidence="1">2.7.6.3</ecNumber>
    </submittedName>
</protein>
<dbReference type="EC" id="2.7.6.3" evidence="1"/>
<sequence length="162" mass="18424">MNFVFIGLGGNQGEMISNLENAKYHLKKVVGRIIKTSPLYESEPWGFESDTNFINCVVKIETILSAEQVLHSALEIEAELGRLRKGKGYASRPMDIDIIDFNGSVLDDYPILVLPHPRMHLRKFVLLPLQDIEPKWLHPKSKKTINELLIESGDDTQIKKVK</sequence>
<evidence type="ECO:0000313" key="1">
    <source>
        <dbReference type="EMBL" id="QZE13322.1"/>
    </source>
</evidence>
<proteinExistence type="predicted"/>
<keyword evidence="1" id="KW-0808">Transferase</keyword>
<keyword evidence="2" id="KW-1185">Reference proteome</keyword>